<sequence length="359" mass="38461">MDNPMPGMSPKKLENIISRLVEASARRNQAVVNSPRVPPPRFPAPALVPAPASSSNSTFCLPPPALAVPAPSANFSDAGTEMRLIDLSNPNSPCLDVAGLSDVGHREPSVGDKHSHTPLIDLSSSYSPCLDVAGPSDIGHREPSVGDKHPHTPLIDLSSSDSPCLDVAGLSDVGHREPSVDDKHPHTPEIEPSGKNLGQEPSPATTLSSIPWQSLQRWSELLFGNGHTHCQSDEDKALAAFDKQLEEACQEEFAQLAAEKSKRVIVTNISPTANEEEVASALNCHAWRFNKLNKAKGIRWRIESIAMLNERGPRDVQTAHVNMNSRDAAVFVVGAGRLAIFGIEIGLELATPVADPSEK</sequence>
<evidence type="ECO:0000256" key="1">
    <source>
        <dbReference type="SAM" id="MobiDB-lite"/>
    </source>
</evidence>
<name>A0A6A6SCF2_9PLEO</name>
<dbReference type="AlphaFoldDB" id="A0A6A6SCF2"/>
<evidence type="ECO:0000313" key="2">
    <source>
        <dbReference type="EMBL" id="KAF2645459.1"/>
    </source>
</evidence>
<protein>
    <submittedName>
        <fullName evidence="2">Uncharacterized protein</fullName>
    </submittedName>
</protein>
<feature type="compositionally biased region" description="Basic and acidic residues" evidence="1">
    <location>
        <begin position="173"/>
        <end position="189"/>
    </location>
</feature>
<evidence type="ECO:0000313" key="3">
    <source>
        <dbReference type="Proteomes" id="UP000799753"/>
    </source>
</evidence>
<dbReference type="Proteomes" id="UP000799753">
    <property type="component" value="Unassembled WGS sequence"/>
</dbReference>
<organism evidence="2 3">
    <name type="scientific">Massarina eburnea CBS 473.64</name>
    <dbReference type="NCBI Taxonomy" id="1395130"/>
    <lineage>
        <taxon>Eukaryota</taxon>
        <taxon>Fungi</taxon>
        <taxon>Dikarya</taxon>
        <taxon>Ascomycota</taxon>
        <taxon>Pezizomycotina</taxon>
        <taxon>Dothideomycetes</taxon>
        <taxon>Pleosporomycetidae</taxon>
        <taxon>Pleosporales</taxon>
        <taxon>Massarineae</taxon>
        <taxon>Massarinaceae</taxon>
        <taxon>Massarina</taxon>
    </lineage>
</organism>
<dbReference type="EMBL" id="MU006777">
    <property type="protein sequence ID" value="KAF2645459.1"/>
    <property type="molecule type" value="Genomic_DNA"/>
</dbReference>
<gene>
    <name evidence="2" type="ORF">P280DRAFT_120393</name>
</gene>
<accession>A0A6A6SCF2</accession>
<feature type="region of interest" description="Disordered" evidence="1">
    <location>
        <begin position="171"/>
        <end position="207"/>
    </location>
</feature>
<keyword evidence="3" id="KW-1185">Reference proteome</keyword>
<reference evidence="2" key="1">
    <citation type="journal article" date="2020" name="Stud. Mycol.">
        <title>101 Dothideomycetes genomes: a test case for predicting lifestyles and emergence of pathogens.</title>
        <authorList>
            <person name="Haridas S."/>
            <person name="Albert R."/>
            <person name="Binder M."/>
            <person name="Bloem J."/>
            <person name="Labutti K."/>
            <person name="Salamov A."/>
            <person name="Andreopoulos B."/>
            <person name="Baker S."/>
            <person name="Barry K."/>
            <person name="Bills G."/>
            <person name="Bluhm B."/>
            <person name="Cannon C."/>
            <person name="Castanera R."/>
            <person name="Culley D."/>
            <person name="Daum C."/>
            <person name="Ezra D."/>
            <person name="Gonzalez J."/>
            <person name="Henrissat B."/>
            <person name="Kuo A."/>
            <person name="Liang C."/>
            <person name="Lipzen A."/>
            <person name="Lutzoni F."/>
            <person name="Magnuson J."/>
            <person name="Mondo S."/>
            <person name="Nolan M."/>
            <person name="Ohm R."/>
            <person name="Pangilinan J."/>
            <person name="Park H.-J."/>
            <person name="Ramirez L."/>
            <person name="Alfaro M."/>
            <person name="Sun H."/>
            <person name="Tritt A."/>
            <person name="Yoshinaga Y."/>
            <person name="Zwiers L.-H."/>
            <person name="Turgeon B."/>
            <person name="Goodwin S."/>
            <person name="Spatafora J."/>
            <person name="Crous P."/>
            <person name="Grigoriev I."/>
        </authorList>
    </citation>
    <scope>NUCLEOTIDE SEQUENCE</scope>
    <source>
        <strain evidence="2">CBS 473.64</strain>
    </source>
</reference>
<proteinExistence type="predicted"/>